<sequence>MKQQNIKSFIAPILVGKVFPYAVLVKATDADGPGEYEANGLMYENGHVLIEYPFRRPGQSIEQATVEGSDPANQNQIDITTAVLPDGTELTRGEAWEEISYPSSWADRVKAAIAAHGEASFLRGDHRLSDDGHAEGARLSAEPNQAEDNLYRLLGLKANVDEERTSIKVAVLCENSQGIPEIRTFELPVSDVDMEDGEHYDVAIERAVAEGYGGKMVAFDEHDHAARHLFETAAWFTK</sequence>
<dbReference type="RefSeq" id="WP_095423462.1">
    <property type="nucleotide sequence ID" value="NZ_CP022992.1"/>
</dbReference>
<name>A0A248VXD0_9BURK</name>
<protein>
    <submittedName>
        <fullName evidence="1">Uncharacterized protein</fullName>
    </submittedName>
</protein>
<geneLocation type="plasmid" evidence="1 2">
    <name>pBN2</name>
</geneLocation>
<dbReference type="KEGG" id="parb:CJU94_36200"/>
<gene>
    <name evidence="1" type="ORF">CJU94_36200</name>
</gene>
<accession>A0A248VXD0</accession>
<dbReference type="EMBL" id="CP022992">
    <property type="protein sequence ID" value="ASW03648.1"/>
    <property type="molecule type" value="Genomic_DNA"/>
</dbReference>
<reference evidence="1 2" key="1">
    <citation type="submission" date="2017-08" db="EMBL/GenBank/DDBJ databases">
        <title>Identification and genetic characteristics of simultaneous BTEX- and naphthalene-degrading Paraburkholderia sp. BN5 isolated from petroleum-contaminated soil.</title>
        <authorList>
            <person name="Lee Y."/>
            <person name="Jeon C.O."/>
        </authorList>
    </citation>
    <scope>NUCLEOTIDE SEQUENCE [LARGE SCALE GENOMIC DNA]</scope>
    <source>
        <strain evidence="1 2">BN5</strain>
        <plasmid evidence="1 2">pBN2</plasmid>
    </source>
</reference>
<evidence type="ECO:0000313" key="2">
    <source>
        <dbReference type="Proteomes" id="UP000215158"/>
    </source>
</evidence>
<keyword evidence="1" id="KW-0614">Plasmid</keyword>
<organism evidence="1 2">
    <name type="scientific">Paraburkholderia aromaticivorans</name>
    <dbReference type="NCBI Taxonomy" id="2026199"/>
    <lineage>
        <taxon>Bacteria</taxon>
        <taxon>Pseudomonadati</taxon>
        <taxon>Pseudomonadota</taxon>
        <taxon>Betaproteobacteria</taxon>
        <taxon>Burkholderiales</taxon>
        <taxon>Burkholderiaceae</taxon>
        <taxon>Paraburkholderia</taxon>
    </lineage>
</organism>
<dbReference type="Proteomes" id="UP000215158">
    <property type="component" value="Plasmid pBN2"/>
</dbReference>
<keyword evidence="2" id="KW-1185">Reference proteome</keyword>
<proteinExistence type="predicted"/>
<evidence type="ECO:0000313" key="1">
    <source>
        <dbReference type="EMBL" id="ASW03648.1"/>
    </source>
</evidence>
<dbReference type="AlphaFoldDB" id="A0A248VXD0"/>
<dbReference type="OrthoDB" id="9103631at2"/>